<keyword evidence="2" id="KW-1185">Reference proteome</keyword>
<name>A0A392S1Y2_9FABA</name>
<dbReference type="Proteomes" id="UP000265520">
    <property type="component" value="Unassembled WGS sequence"/>
</dbReference>
<dbReference type="AlphaFoldDB" id="A0A392S1Y2"/>
<organism evidence="1 2">
    <name type="scientific">Trifolium medium</name>
    <dbReference type="NCBI Taxonomy" id="97028"/>
    <lineage>
        <taxon>Eukaryota</taxon>
        <taxon>Viridiplantae</taxon>
        <taxon>Streptophyta</taxon>
        <taxon>Embryophyta</taxon>
        <taxon>Tracheophyta</taxon>
        <taxon>Spermatophyta</taxon>
        <taxon>Magnoliopsida</taxon>
        <taxon>eudicotyledons</taxon>
        <taxon>Gunneridae</taxon>
        <taxon>Pentapetalae</taxon>
        <taxon>rosids</taxon>
        <taxon>fabids</taxon>
        <taxon>Fabales</taxon>
        <taxon>Fabaceae</taxon>
        <taxon>Papilionoideae</taxon>
        <taxon>50 kb inversion clade</taxon>
        <taxon>NPAAA clade</taxon>
        <taxon>Hologalegina</taxon>
        <taxon>IRL clade</taxon>
        <taxon>Trifolieae</taxon>
        <taxon>Trifolium</taxon>
    </lineage>
</organism>
<dbReference type="EMBL" id="LXQA010303925">
    <property type="protein sequence ID" value="MCI42397.1"/>
    <property type="molecule type" value="Genomic_DNA"/>
</dbReference>
<comment type="caution">
    <text evidence="1">The sequence shown here is derived from an EMBL/GenBank/DDBJ whole genome shotgun (WGS) entry which is preliminary data.</text>
</comment>
<sequence>MGGGEETLFWSDNWVGCPLKRIFERLSSLALNKEASMAEMRGE</sequence>
<protein>
    <submittedName>
        <fullName evidence="1">Uncharacterized protein</fullName>
    </submittedName>
</protein>
<accession>A0A392S1Y2</accession>
<feature type="non-terminal residue" evidence="1">
    <location>
        <position position="43"/>
    </location>
</feature>
<evidence type="ECO:0000313" key="2">
    <source>
        <dbReference type="Proteomes" id="UP000265520"/>
    </source>
</evidence>
<reference evidence="1 2" key="1">
    <citation type="journal article" date="2018" name="Front. Plant Sci.">
        <title>Red Clover (Trifolium pratense) and Zigzag Clover (T. medium) - A Picture of Genomic Similarities and Differences.</title>
        <authorList>
            <person name="Dluhosova J."/>
            <person name="Istvanek J."/>
            <person name="Nedelnik J."/>
            <person name="Repkova J."/>
        </authorList>
    </citation>
    <scope>NUCLEOTIDE SEQUENCE [LARGE SCALE GENOMIC DNA]</scope>
    <source>
        <strain evidence="2">cv. 10/8</strain>
        <tissue evidence="1">Leaf</tissue>
    </source>
</reference>
<proteinExistence type="predicted"/>
<evidence type="ECO:0000313" key="1">
    <source>
        <dbReference type="EMBL" id="MCI42397.1"/>
    </source>
</evidence>